<keyword evidence="6" id="KW-1185">Reference proteome</keyword>
<feature type="transmembrane region" description="Helical" evidence="3">
    <location>
        <begin position="230"/>
        <end position="251"/>
    </location>
</feature>
<feature type="compositionally biased region" description="Basic and acidic residues" evidence="2">
    <location>
        <begin position="117"/>
        <end position="129"/>
    </location>
</feature>
<evidence type="ECO:0000313" key="6">
    <source>
        <dbReference type="Proteomes" id="UP000694388"/>
    </source>
</evidence>
<dbReference type="InterPro" id="IPR039497">
    <property type="entry name" value="CC144C-like_CC_dom"/>
</dbReference>
<feature type="region of interest" description="Disordered" evidence="2">
    <location>
        <begin position="608"/>
        <end position="630"/>
    </location>
</feature>
<feature type="domain" description="CCDC144C-like coiled-coil" evidence="4">
    <location>
        <begin position="1"/>
        <end position="141"/>
    </location>
</feature>
<dbReference type="PANTHER" id="PTHR24147:SF62">
    <property type="entry name" value="ANKYRIN REPEAT DOMAIN-CONTAINING PROTEIN 7"/>
    <property type="match status" value="1"/>
</dbReference>
<evidence type="ECO:0000256" key="2">
    <source>
        <dbReference type="SAM" id="MobiDB-lite"/>
    </source>
</evidence>
<keyword evidence="1" id="KW-0175">Coiled coil</keyword>
<keyword evidence="3" id="KW-0472">Membrane</keyword>
<evidence type="ECO:0000256" key="3">
    <source>
        <dbReference type="SAM" id="Phobius"/>
    </source>
</evidence>
<sequence length="716" mass="83259">MKDRLLQAQSDNAYLRQQLEDANLKDTQKEKAVIDIQTNFKDALLRLQGERNQQMQLLEERNKETVCKCEGLEAIIQKYEEDKEKTADKMRQSQQDMADSLKKLAMSEANVEVMEARQRRQREQLETERTSAQQNADKLSHQLVESGNELAQSKEEFRNTVDQLKHDVSELNEQLRLQASTQTKLMNENARMQAAVQRLEQEKCDLDKKLHEDDKQMQDLQMKLQCARQVFIFILFDSGVIPCSLCPFFFISVDSSIVSIKSLLKPRLYIHHIPTENLKNKGRFFFLLIQDKASLEELQVSLQQERMVLQNQLKVTGATAQSQNRNCCHKPLEHELEFESSLSNSISDLQQIKQNLNAKVLTERKKAKKMSELRRVDRAKYEQEKKKNVELQKDNDELRALSKEADARPKLSSEDARGTSILNVERLTSQLQMELERSRALERTNHTLEQEMGTLRRLQRENRELEENNKEVRRELAAAQRESEQRPRPEEIHRIKEEIEKQAKLELQYKLQEVNAFLQCQAASHETLEELRARNSAKLQAQQERHISELERELEHMRTGNAKLLQELEERKVQQQYLSSSLQDEKALKISLTAKLDRANEELADAETKFGRRRHHRGPPASQGPSLLDGRHFFQSPNVSLVTQSIANKVPHSYYFKMRQELEKKISNELEQGHTYLISTSQDFLPPVVPGDTPVLLSNSQGPSTWQYADLLLQNH</sequence>
<name>A0A8C4PWP4_EPTBU</name>
<reference evidence="5" key="1">
    <citation type="submission" date="2025-08" db="UniProtKB">
        <authorList>
            <consortium name="Ensembl"/>
        </authorList>
    </citation>
    <scope>IDENTIFICATION</scope>
</reference>
<keyword evidence="3" id="KW-1133">Transmembrane helix</keyword>
<dbReference type="Ensembl" id="ENSEBUT00000002338.1">
    <property type="protein sequence ID" value="ENSEBUP00000001993.1"/>
    <property type="gene ID" value="ENSEBUG00000001608.1"/>
</dbReference>
<organism evidence="5 6">
    <name type="scientific">Eptatretus burgeri</name>
    <name type="common">Inshore hagfish</name>
    <dbReference type="NCBI Taxonomy" id="7764"/>
    <lineage>
        <taxon>Eukaryota</taxon>
        <taxon>Metazoa</taxon>
        <taxon>Chordata</taxon>
        <taxon>Craniata</taxon>
        <taxon>Vertebrata</taxon>
        <taxon>Cyclostomata</taxon>
        <taxon>Myxini</taxon>
        <taxon>Myxiniformes</taxon>
        <taxon>Myxinidae</taxon>
        <taxon>Eptatretinae</taxon>
        <taxon>Eptatretus</taxon>
    </lineage>
</organism>
<dbReference type="AlphaFoldDB" id="A0A8C4PWP4"/>
<dbReference type="GeneTree" id="ENSGT00940000163982"/>
<keyword evidence="3" id="KW-0812">Transmembrane</keyword>
<evidence type="ECO:0000256" key="1">
    <source>
        <dbReference type="ARBA" id="ARBA00023054"/>
    </source>
</evidence>
<protein>
    <recommendedName>
        <fullName evidence="4">CCDC144C-like coiled-coil domain-containing protein</fullName>
    </recommendedName>
</protein>
<evidence type="ECO:0000259" key="4">
    <source>
        <dbReference type="Pfam" id="PF14915"/>
    </source>
</evidence>
<feature type="region of interest" description="Disordered" evidence="2">
    <location>
        <begin position="117"/>
        <end position="137"/>
    </location>
</feature>
<dbReference type="PANTHER" id="PTHR24147">
    <property type="entry name" value="ANKYRIN REPEAT DOMAIN 36-RELATED"/>
    <property type="match status" value="1"/>
</dbReference>
<accession>A0A8C4PWP4</accession>
<proteinExistence type="predicted"/>
<dbReference type="InterPro" id="IPR050657">
    <property type="entry name" value="Ankyrin_repeat_domain"/>
</dbReference>
<feature type="region of interest" description="Disordered" evidence="2">
    <location>
        <begin position="384"/>
        <end position="417"/>
    </location>
</feature>
<dbReference type="Pfam" id="PF14915">
    <property type="entry name" value="CCDC144C"/>
    <property type="match status" value="1"/>
</dbReference>
<reference evidence="5" key="2">
    <citation type="submission" date="2025-09" db="UniProtKB">
        <authorList>
            <consortium name="Ensembl"/>
        </authorList>
    </citation>
    <scope>IDENTIFICATION</scope>
</reference>
<dbReference type="Proteomes" id="UP000694388">
    <property type="component" value="Unplaced"/>
</dbReference>
<evidence type="ECO:0000313" key="5">
    <source>
        <dbReference type="Ensembl" id="ENSEBUP00000001993.1"/>
    </source>
</evidence>